<sequence>MDSLVPPDKDQFEHIAHVQAEKESEAKRRAREQRRSASLSVSSLGNGSSKDERAAAAARVIQKTFRGYRARREMQGYSLDAGTRWVTAIREAQFRQSTKPRARLGASDTAAGSEVLALEDPVDTRPSSARMNWKKASLVARRAGHDDLDSDSSSDSDDYSDMTPEEKAAARKKRERAMAERKQAARMMGLQYFLEMVDSKHRYGSNLRMYHEEWKKSDTTENFFYWLDYGGGKNIELDTCPRDRLEREQVRYLSREERQYYLVRVDDEGRLCWAKTGARIDTTEQYKDSIHGIVPADDTTPAFNPAAHTAHPVDEDGAGSGPRGQVRRLRAGRVARHQEGDAHLGVDHLQQAAAQVGAQEHVDLRRRHVVPAVRGHQGLGRVPALVVPAGQPHLGGGAHQDQERAAVVAVAAERALPPAGVQLPRLCAQPQGRGRRHEPRVHLQVVHGARRPGDVRQDAPQGQGLPRQAGAPPRQDGGARRVPPQAGGGEGQERERREGAPRPRAAEAGGGGGAGGGEHRGQGRGEAQEHTDAREELRGAMEAAWAVPTYMMSDGCLFVEEERATLAPPPTELKAPRARGARGRAGPRKTAAPALSKRCLAPPLGDPPRQAAPPNALDSLNLTLWRRTETASDQSRQLASAPPLNPPIAHRQLARDASPPSQKPSREAATRPCEAPAPSPMASVTRSNRRAEGLPHHPHSASAVVAAAGGAVGGPLAGPAPAAGLYPHDGRQKRGLDAADRDIDAFRAKKTRIAVEILSKPTPNDAGPRARAPPIPRPPHHQLQHPQQHQHQHLHQQQQPQQHHHQHHRHAHIQPLPPQAAAARPPPQATAADADPNLTKHQAKVINGIKHELDRLHPQHPVAPREQGRKLRSQEATRFKSDLSAYFPDYDEVIGNDPKEQRSCTLPALTSPLLWPLSDLTADLLNPETPIVVVDSRREAPGPVRGLPRPPLQPNQPAVEFPVRGYGDSLYNDVFDSQRIDFRFLEPQQTSRNLEDPLPDSLFEPIHKRAERLERSIRNSEKGRAQHEKDQIIRLLEGLQGHDWLRVMGVSGITETKKKTFEPARAYFIKGCQAILEKFKNWNLEERRRKQEREKALAEQAAESKSDEQDEEERSAQDDEEQGEEEEEDDAEEEADEDRTMQGTGADREESEDVSTSQDDTSEASSPAKQLRQEAMARSRMAAALRQARSARPTPPRPPETPREFKSFFSKRYERESALNKNRRTGRKVMAWGHPLPELPEADFVLPEEYRDSETLKARARKKRRDKRGSKP</sequence>
<feature type="compositionally biased region" description="Low complexity" evidence="1">
    <location>
        <begin position="819"/>
        <end position="836"/>
    </location>
</feature>
<feature type="region of interest" description="Disordered" evidence="1">
    <location>
        <begin position="629"/>
        <end position="648"/>
    </location>
</feature>
<dbReference type="GO" id="GO:0004402">
    <property type="term" value="F:histone acetyltransferase activity"/>
    <property type="evidence" value="ECO:0007669"/>
    <property type="project" value="TreeGrafter"/>
</dbReference>
<dbReference type="PROSITE" id="PS50096">
    <property type="entry name" value="IQ"/>
    <property type="match status" value="1"/>
</dbReference>
<dbReference type="EMBL" id="LSBI01000011">
    <property type="protein sequence ID" value="OAQ78017.1"/>
    <property type="molecule type" value="Genomic_DNA"/>
</dbReference>
<feature type="region of interest" description="Disordered" evidence="1">
    <location>
        <begin position="1250"/>
        <end position="1272"/>
    </location>
</feature>
<dbReference type="CDD" id="cd23767">
    <property type="entry name" value="IQCD"/>
    <property type="match status" value="1"/>
</dbReference>
<dbReference type="PANTHER" id="PTHR38422">
    <property type="entry name" value="SOMETHING ABOUT SILENCING PROTEIN 4"/>
    <property type="match status" value="1"/>
</dbReference>
<dbReference type="GO" id="GO:0033255">
    <property type="term" value="C:SAS acetyltransferase complex"/>
    <property type="evidence" value="ECO:0007669"/>
    <property type="project" value="InterPro"/>
</dbReference>
<dbReference type="AlphaFoldDB" id="A0A179GJI3"/>
<accession>A0A179GJI3</accession>
<feature type="compositionally biased region" description="Polar residues" evidence="1">
    <location>
        <begin position="1154"/>
        <end position="1168"/>
    </location>
</feature>
<feature type="compositionally biased region" description="Low complexity" evidence="1">
    <location>
        <begin position="36"/>
        <end position="48"/>
    </location>
</feature>
<dbReference type="InterPro" id="IPR000048">
    <property type="entry name" value="IQ_motif_EF-hand-BS"/>
</dbReference>
<dbReference type="Pfam" id="PF15460">
    <property type="entry name" value="SAS4"/>
    <property type="match status" value="1"/>
</dbReference>
<evidence type="ECO:0000313" key="4">
    <source>
        <dbReference type="Proteomes" id="UP000078340"/>
    </source>
</evidence>
<organism evidence="3 4">
    <name type="scientific">Purpureocillium lilacinum</name>
    <name type="common">Paecilomyces lilacinus</name>
    <dbReference type="NCBI Taxonomy" id="33203"/>
    <lineage>
        <taxon>Eukaryota</taxon>
        <taxon>Fungi</taxon>
        <taxon>Dikarya</taxon>
        <taxon>Ascomycota</taxon>
        <taxon>Pezizomycotina</taxon>
        <taxon>Sordariomycetes</taxon>
        <taxon>Hypocreomycetidae</taxon>
        <taxon>Hypocreales</taxon>
        <taxon>Ophiocordycipitaceae</taxon>
        <taxon>Purpureocillium</taxon>
    </lineage>
</organism>
<comment type="caution">
    <text evidence="3">The sequence shown here is derived from an EMBL/GenBank/DDBJ whole genome shotgun (WGS) entry which is preliminary data.</text>
</comment>
<feature type="compositionally biased region" description="Basic residues" evidence="1">
    <location>
        <begin position="576"/>
        <end position="587"/>
    </location>
</feature>
<feature type="compositionally biased region" description="Basic residues" evidence="1">
    <location>
        <begin position="778"/>
        <end position="794"/>
    </location>
</feature>
<feature type="region of interest" description="Disordered" evidence="1">
    <location>
        <begin position="1093"/>
        <end position="1226"/>
    </location>
</feature>
<feature type="region of interest" description="Disordered" evidence="1">
    <location>
        <begin position="446"/>
        <end position="536"/>
    </location>
</feature>
<dbReference type="Proteomes" id="UP000078340">
    <property type="component" value="Unassembled WGS sequence"/>
</dbReference>
<feature type="compositionally biased region" description="Basic and acidic residues" evidence="1">
    <location>
        <begin position="7"/>
        <end position="27"/>
    </location>
</feature>
<proteinExistence type="predicted"/>
<feature type="compositionally biased region" description="Basic and acidic residues" evidence="1">
    <location>
        <begin position="491"/>
        <end position="505"/>
    </location>
</feature>
<reference evidence="3 4" key="1">
    <citation type="submission" date="2016-02" db="EMBL/GenBank/DDBJ databases">
        <title>Biosynthesis of antibiotic leucinostatins and their inhibition on Phytophthora in bio-control Purpureocillium lilacinum.</title>
        <authorList>
            <person name="Wang G."/>
            <person name="Liu Z."/>
            <person name="Lin R."/>
            <person name="Li E."/>
            <person name="Mao Z."/>
            <person name="Ling J."/>
            <person name="Yin W."/>
            <person name="Xie B."/>
        </authorList>
    </citation>
    <scope>NUCLEOTIDE SEQUENCE [LARGE SCALE GENOMIC DNA]</scope>
    <source>
        <strain evidence="3">PLFJ-1</strain>
    </source>
</reference>
<feature type="region of interest" description="Disordered" evidence="1">
    <location>
        <begin position="1"/>
        <end position="53"/>
    </location>
</feature>
<feature type="region of interest" description="Disordered" evidence="1">
    <location>
        <begin position="754"/>
        <end position="837"/>
    </location>
</feature>
<dbReference type="InterPro" id="IPR029184">
    <property type="entry name" value="Sas4_dom"/>
</dbReference>
<feature type="compositionally biased region" description="Basic residues" evidence="1">
    <location>
        <begin position="802"/>
        <end position="812"/>
    </location>
</feature>
<feature type="compositionally biased region" description="Acidic residues" evidence="1">
    <location>
        <begin position="1108"/>
        <end position="1137"/>
    </location>
</feature>
<name>A0A179GJI3_PURLI</name>
<feature type="compositionally biased region" description="Acidic residues" evidence="1">
    <location>
        <begin position="148"/>
        <end position="160"/>
    </location>
</feature>
<feature type="domain" description="Something about silencing protein 4" evidence="2">
    <location>
        <begin position="996"/>
        <end position="1091"/>
    </location>
</feature>
<evidence type="ECO:0000256" key="1">
    <source>
        <dbReference type="SAM" id="MobiDB-lite"/>
    </source>
</evidence>
<feature type="compositionally biased region" description="Basic and acidic residues" evidence="1">
    <location>
        <begin position="517"/>
        <end position="536"/>
    </location>
</feature>
<feature type="compositionally biased region" description="Basic and acidic residues" evidence="1">
    <location>
        <begin position="1093"/>
        <end position="1107"/>
    </location>
</feature>
<evidence type="ECO:0000313" key="3">
    <source>
        <dbReference type="EMBL" id="OAQ78017.1"/>
    </source>
</evidence>
<feature type="compositionally biased region" description="Low complexity" evidence="1">
    <location>
        <begin position="1178"/>
        <end position="1192"/>
    </location>
</feature>
<dbReference type="PANTHER" id="PTHR38422:SF1">
    <property type="entry name" value="SOMETHING ABOUT SILENCING PROTEIN 4"/>
    <property type="match status" value="1"/>
</dbReference>
<dbReference type="STRING" id="33203.A0A179GJI3"/>
<feature type="region of interest" description="Disordered" evidence="1">
    <location>
        <begin position="653"/>
        <end position="698"/>
    </location>
</feature>
<feature type="region of interest" description="Disordered" evidence="1">
    <location>
        <begin position="144"/>
        <end position="174"/>
    </location>
</feature>
<dbReference type="InterPro" id="IPR038988">
    <property type="entry name" value="Sas4"/>
</dbReference>
<dbReference type="SMART" id="SM00015">
    <property type="entry name" value="IQ"/>
    <property type="match status" value="1"/>
</dbReference>
<evidence type="ECO:0000259" key="2">
    <source>
        <dbReference type="Pfam" id="PF15460"/>
    </source>
</evidence>
<gene>
    <name evidence="3" type="ORF">VFPFJ_10049</name>
</gene>
<feature type="compositionally biased region" description="Basic and acidic residues" evidence="1">
    <location>
        <begin position="1200"/>
        <end position="1218"/>
    </location>
</feature>
<feature type="region of interest" description="Disordered" evidence="1">
    <location>
        <begin position="567"/>
        <end position="616"/>
    </location>
</feature>
<feature type="compositionally biased region" description="Basic residues" evidence="1">
    <location>
        <begin position="1258"/>
        <end position="1272"/>
    </location>
</feature>
<protein>
    <submittedName>
        <fullName evidence="3">IQ motif, EF-hand binding site</fullName>
    </submittedName>
</protein>